<dbReference type="AlphaFoldDB" id="A0A5K3FVI8"/>
<evidence type="ECO:0000256" key="1">
    <source>
        <dbReference type="ARBA" id="ARBA00004141"/>
    </source>
</evidence>
<dbReference type="PANTHER" id="PTHR12191:SF37">
    <property type="entry name" value="ZINC TRANSPORTER FOI"/>
    <property type="match status" value="1"/>
</dbReference>
<evidence type="ECO:0000313" key="7">
    <source>
        <dbReference type="WBParaSite" id="MCU_011957-RA"/>
    </source>
</evidence>
<evidence type="ECO:0000256" key="2">
    <source>
        <dbReference type="ARBA" id="ARBA00006939"/>
    </source>
</evidence>
<keyword evidence="4 6" id="KW-1133">Transmembrane helix</keyword>
<comment type="subcellular location">
    <subcellularLocation>
        <location evidence="1">Membrane</location>
        <topology evidence="1">Multi-pass membrane protein</topology>
    </subcellularLocation>
</comment>
<dbReference type="Pfam" id="PF02535">
    <property type="entry name" value="Zip"/>
    <property type="match status" value="1"/>
</dbReference>
<keyword evidence="5 6" id="KW-0472">Membrane</keyword>
<proteinExistence type="inferred from homology"/>
<comment type="similarity">
    <text evidence="2">Belongs to the ZIP transporter (TC 2.A.5) family.</text>
</comment>
<evidence type="ECO:0000256" key="6">
    <source>
        <dbReference type="SAM" id="Phobius"/>
    </source>
</evidence>
<feature type="transmembrane region" description="Helical" evidence="6">
    <location>
        <begin position="454"/>
        <end position="475"/>
    </location>
</feature>
<dbReference type="InterPro" id="IPR003689">
    <property type="entry name" value="ZIP"/>
</dbReference>
<organism evidence="7">
    <name type="scientific">Mesocestoides corti</name>
    <name type="common">Flatworm</name>
    <dbReference type="NCBI Taxonomy" id="53468"/>
    <lineage>
        <taxon>Eukaryota</taxon>
        <taxon>Metazoa</taxon>
        <taxon>Spiralia</taxon>
        <taxon>Lophotrochozoa</taxon>
        <taxon>Platyhelminthes</taxon>
        <taxon>Cestoda</taxon>
        <taxon>Eucestoda</taxon>
        <taxon>Cyclophyllidea</taxon>
        <taxon>Mesocestoididae</taxon>
        <taxon>Mesocestoides</taxon>
    </lineage>
</organism>
<feature type="transmembrane region" description="Helical" evidence="6">
    <location>
        <begin position="207"/>
        <end position="231"/>
    </location>
</feature>
<dbReference type="GO" id="GO:0071578">
    <property type="term" value="P:zinc ion import across plasma membrane"/>
    <property type="evidence" value="ECO:0007669"/>
    <property type="project" value="TreeGrafter"/>
</dbReference>
<dbReference type="InterPro" id="IPR050799">
    <property type="entry name" value="ZIP_Transporter"/>
</dbReference>
<feature type="transmembrane region" description="Helical" evidence="6">
    <location>
        <begin position="387"/>
        <end position="407"/>
    </location>
</feature>
<dbReference type="GO" id="GO:0140410">
    <property type="term" value="F:monoatomic cation:bicarbonate symporter activity"/>
    <property type="evidence" value="ECO:0007669"/>
    <property type="project" value="TreeGrafter"/>
</dbReference>
<sequence>MASTFAFLTDTVSRSSLFRHWALVIVLSSLLSTINVGFLQVQAEPSMLISAISIDQLPPSTSPNPSNDSMTIVPVIDGQLGGSPIFNIPLTNIPNISDMRALLRISSSNDSTSANFLLEISNPPLQRHALAESIIYGFLGVSITNLCAVTGFICIPIKRWKYFNILLGFMTALAVGALSSTAILVLIPEAMRMIDMPAEFGGQGRSYLLKLGSVLAGALFFFVVEYVLLILPRLLKWKASSGGDKSFEGTDIADASNWHESSHGSRQDPANDEVSSVEKDVILENAESNFSDNVYISQKAPATRSSRHCCIYFNKDNFSNIAPVAWMILFGDGFHNFMDGLTIGAGFTQSPTIGIALSLSILFEELPHELGDFAVLLASGFSIKSAICANFTSACSAYLGLVIGLIIGEVSSGALYVFAITAGFFLYISLSDMLPSLRNALEEAEKNNANSFRLFLIQVTGLIVGFLCVLGVTLVSDLISL</sequence>
<reference evidence="7" key="1">
    <citation type="submission" date="2019-11" db="UniProtKB">
        <authorList>
            <consortium name="WormBaseParasite"/>
        </authorList>
    </citation>
    <scope>IDENTIFICATION</scope>
</reference>
<evidence type="ECO:0000256" key="3">
    <source>
        <dbReference type="ARBA" id="ARBA00022692"/>
    </source>
</evidence>
<protein>
    <submittedName>
        <fullName evidence="7">Zinc transporter ZIP8</fullName>
    </submittedName>
</protein>
<keyword evidence="3 6" id="KW-0812">Transmembrane</keyword>
<feature type="transmembrane region" description="Helical" evidence="6">
    <location>
        <begin position="413"/>
        <end position="434"/>
    </location>
</feature>
<evidence type="ECO:0000256" key="4">
    <source>
        <dbReference type="ARBA" id="ARBA00022989"/>
    </source>
</evidence>
<dbReference type="GO" id="GO:0005886">
    <property type="term" value="C:plasma membrane"/>
    <property type="evidence" value="ECO:0007669"/>
    <property type="project" value="TreeGrafter"/>
</dbReference>
<feature type="transmembrane region" description="Helical" evidence="6">
    <location>
        <begin position="134"/>
        <end position="155"/>
    </location>
</feature>
<dbReference type="GO" id="GO:0005385">
    <property type="term" value="F:zinc ion transmembrane transporter activity"/>
    <property type="evidence" value="ECO:0007669"/>
    <property type="project" value="TreeGrafter"/>
</dbReference>
<feature type="transmembrane region" description="Helical" evidence="6">
    <location>
        <begin position="162"/>
        <end position="187"/>
    </location>
</feature>
<name>A0A5K3FVI8_MESCO</name>
<dbReference type="WBParaSite" id="MCU_011957-RA">
    <property type="protein sequence ID" value="MCU_011957-RA"/>
    <property type="gene ID" value="MCU_011957"/>
</dbReference>
<evidence type="ECO:0000256" key="5">
    <source>
        <dbReference type="ARBA" id="ARBA00023136"/>
    </source>
</evidence>
<feature type="transmembrane region" description="Helical" evidence="6">
    <location>
        <begin position="21"/>
        <end position="41"/>
    </location>
</feature>
<accession>A0A5K3FVI8</accession>
<dbReference type="PANTHER" id="PTHR12191">
    <property type="entry name" value="SOLUTE CARRIER FAMILY 39"/>
    <property type="match status" value="1"/>
</dbReference>
<dbReference type="GO" id="GO:0030003">
    <property type="term" value="P:intracellular monoatomic cation homeostasis"/>
    <property type="evidence" value="ECO:0007669"/>
    <property type="project" value="TreeGrafter"/>
</dbReference>